<protein>
    <recommendedName>
        <fullName evidence="4">tRNA pseudouridine synthase A</fullName>
        <ecNumber evidence="4">5.4.99.12</ecNumber>
    </recommendedName>
    <alternativeName>
        <fullName evidence="4">tRNA pseudouridine(38-40) synthase</fullName>
    </alternativeName>
    <alternativeName>
        <fullName evidence="4">tRNA pseudouridylate synthase I</fullName>
    </alternativeName>
    <alternativeName>
        <fullName evidence="4">tRNA-uridine isomerase I</fullName>
    </alternativeName>
</protein>
<dbReference type="InterPro" id="IPR001406">
    <property type="entry name" value="PsdUridine_synth_TruA"/>
</dbReference>
<feature type="domain" description="Pseudouridine synthase I TruA alpha/beta" evidence="8">
    <location>
        <begin position="9"/>
        <end position="102"/>
    </location>
</feature>
<keyword evidence="3 4" id="KW-0413">Isomerase</keyword>
<dbReference type="HAMAP" id="MF_00171">
    <property type="entry name" value="TruA"/>
    <property type="match status" value="1"/>
</dbReference>
<keyword evidence="2 4" id="KW-0819">tRNA processing</keyword>
<dbReference type="OrthoDB" id="9811823at2"/>
<dbReference type="EC" id="5.4.99.12" evidence="4"/>
<evidence type="ECO:0000313" key="9">
    <source>
        <dbReference type="EMBL" id="SEQ58841.1"/>
    </source>
</evidence>
<dbReference type="Proteomes" id="UP000199427">
    <property type="component" value="Unassembled WGS sequence"/>
</dbReference>
<dbReference type="AlphaFoldDB" id="A0A1H9H904"/>
<name>A0A1H9H904_9BACI</name>
<dbReference type="PANTHER" id="PTHR11142:SF0">
    <property type="entry name" value="TRNA PSEUDOURIDINE SYNTHASE-LIKE 1"/>
    <property type="match status" value="1"/>
</dbReference>
<organism evidence="9 10">
    <name type="scientific">Piscibacillus halophilus</name>
    <dbReference type="NCBI Taxonomy" id="571933"/>
    <lineage>
        <taxon>Bacteria</taxon>
        <taxon>Bacillati</taxon>
        <taxon>Bacillota</taxon>
        <taxon>Bacilli</taxon>
        <taxon>Bacillales</taxon>
        <taxon>Bacillaceae</taxon>
        <taxon>Piscibacillus</taxon>
    </lineage>
</organism>
<dbReference type="Gene3D" id="3.30.70.580">
    <property type="entry name" value="Pseudouridine synthase I, catalytic domain, N-terminal subdomain"/>
    <property type="match status" value="1"/>
</dbReference>
<dbReference type="FunFam" id="3.30.70.580:FF:000001">
    <property type="entry name" value="tRNA pseudouridine synthase A"/>
    <property type="match status" value="1"/>
</dbReference>
<gene>
    <name evidence="4" type="primary">truA</name>
    <name evidence="9" type="ORF">SAMN05216362_11837</name>
</gene>
<evidence type="ECO:0000256" key="2">
    <source>
        <dbReference type="ARBA" id="ARBA00022694"/>
    </source>
</evidence>
<feature type="domain" description="Pseudouridine synthase I TruA alpha/beta" evidence="8">
    <location>
        <begin position="144"/>
        <end position="245"/>
    </location>
</feature>
<accession>A0A1H9H904</accession>
<comment type="similarity">
    <text evidence="1 4 7">Belongs to the tRNA pseudouridine synthase TruA family.</text>
</comment>
<evidence type="ECO:0000256" key="6">
    <source>
        <dbReference type="PIRSR" id="PIRSR001430-2"/>
    </source>
</evidence>
<dbReference type="EMBL" id="FOES01000018">
    <property type="protein sequence ID" value="SEQ58841.1"/>
    <property type="molecule type" value="Genomic_DNA"/>
</dbReference>
<reference evidence="9 10" key="1">
    <citation type="submission" date="2016-10" db="EMBL/GenBank/DDBJ databases">
        <authorList>
            <person name="de Groot N.N."/>
        </authorList>
    </citation>
    <scope>NUCLEOTIDE SEQUENCE [LARGE SCALE GENOMIC DNA]</scope>
    <source>
        <strain evidence="9 10">DSM 21633</strain>
    </source>
</reference>
<dbReference type="Gene3D" id="3.30.70.660">
    <property type="entry name" value="Pseudouridine synthase I, catalytic domain, C-terminal subdomain"/>
    <property type="match status" value="1"/>
</dbReference>
<dbReference type="Pfam" id="PF01416">
    <property type="entry name" value="PseudoU_synth_1"/>
    <property type="match status" value="2"/>
</dbReference>
<dbReference type="InterPro" id="IPR020095">
    <property type="entry name" value="PsdUridine_synth_TruA_C"/>
</dbReference>
<comment type="subunit">
    <text evidence="4">Homodimer.</text>
</comment>
<dbReference type="InterPro" id="IPR020094">
    <property type="entry name" value="TruA/RsuA/RluB/E/F_N"/>
</dbReference>
<dbReference type="CDD" id="cd02570">
    <property type="entry name" value="PseudoU_synth_EcTruA"/>
    <property type="match status" value="1"/>
</dbReference>
<evidence type="ECO:0000256" key="4">
    <source>
        <dbReference type="HAMAP-Rule" id="MF_00171"/>
    </source>
</evidence>
<sequence length="246" mass="28741">MERIMLRIEYDGTHFVGYQVQLEKRTVQLEIEKALEKMHHQHVRIYSSGRTDSGVHALDQVIHFDTTLSLDEATWKHALTTLLPNDIKVKSAHKVESNFHARKNATQKTYRYIVLNRKEHDLFRRHFEWHVPQQVSMERIHEAVPHILGRHDFTAFAASKTNVKGDKTRTIYRFDVFKEHDRIYFDITGDGFLTHMVRIIVGTLIEIGLGKKEVSCIPEAYETLNRRVLGITAPGHGLYLKQVQYK</sequence>
<proteinExistence type="inferred from homology"/>
<dbReference type="GO" id="GO:0003723">
    <property type="term" value="F:RNA binding"/>
    <property type="evidence" value="ECO:0007669"/>
    <property type="project" value="InterPro"/>
</dbReference>
<comment type="function">
    <text evidence="4">Formation of pseudouridine at positions 38, 39 and 40 in the anticodon stem and loop of transfer RNAs.</text>
</comment>
<comment type="catalytic activity">
    <reaction evidence="4 7">
        <text>uridine(38/39/40) in tRNA = pseudouridine(38/39/40) in tRNA</text>
        <dbReference type="Rhea" id="RHEA:22376"/>
        <dbReference type="Rhea" id="RHEA-COMP:10085"/>
        <dbReference type="Rhea" id="RHEA-COMP:10087"/>
        <dbReference type="ChEBI" id="CHEBI:65314"/>
        <dbReference type="ChEBI" id="CHEBI:65315"/>
        <dbReference type="EC" id="5.4.99.12"/>
    </reaction>
</comment>
<dbReference type="GO" id="GO:0160147">
    <property type="term" value="F:tRNA pseudouridine(38-40) synthase activity"/>
    <property type="evidence" value="ECO:0007669"/>
    <property type="project" value="UniProtKB-EC"/>
</dbReference>
<dbReference type="InterPro" id="IPR020097">
    <property type="entry name" value="PsdUridine_synth_TruA_a/b_dom"/>
</dbReference>
<dbReference type="PIRSF" id="PIRSF001430">
    <property type="entry name" value="tRNA_psdUrid_synth"/>
    <property type="match status" value="1"/>
</dbReference>
<evidence type="ECO:0000313" key="10">
    <source>
        <dbReference type="Proteomes" id="UP000199427"/>
    </source>
</evidence>
<dbReference type="PANTHER" id="PTHR11142">
    <property type="entry name" value="PSEUDOURIDYLATE SYNTHASE"/>
    <property type="match status" value="1"/>
</dbReference>
<dbReference type="InterPro" id="IPR020103">
    <property type="entry name" value="PsdUridine_synth_cat_dom_sf"/>
</dbReference>
<comment type="caution">
    <text evidence="4">Lacks conserved residue(s) required for the propagation of feature annotation.</text>
</comment>
<keyword evidence="10" id="KW-1185">Reference proteome</keyword>
<evidence type="ECO:0000256" key="7">
    <source>
        <dbReference type="RuleBase" id="RU003792"/>
    </source>
</evidence>
<dbReference type="SUPFAM" id="SSF55120">
    <property type="entry name" value="Pseudouridine synthase"/>
    <property type="match status" value="1"/>
</dbReference>
<evidence type="ECO:0000259" key="8">
    <source>
        <dbReference type="Pfam" id="PF01416"/>
    </source>
</evidence>
<evidence type="ECO:0000256" key="5">
    <source>
        <dbReference type="PIRSR" id="PIRSR001430-1"/>
    </source>
</evidence>
<feature type="binding site" evidence="4 6">
    <location>
        <position position="110"/>
    </location>
    <ligand>
        <name>substrate</name>
    </ligand>
</feature>
<dbReference type="RefSeq" id="WP_091773749.1">
    <property type="nucleotide sequence ID" value="NZ_CAESCL010000006.1"/>
</dbReference>
<dbReference type="STRING" id="571933.SAMN05216362_11837"/>
<dbReference type="NCBIfam" id="TIGR00071">
    <property type="entry name" value="hisT_truA"/>
    <property type="match status" value="1"/>
</dbReference>
<dbReference type="GO" id="GO:0031119">
    <property type="term" value="P:tRNA pseudouridine synthesis"/>
    <property type="evidence" value="ECO:0007669"/>
    <property type="project" value="UniProtKB-UniRule"/>
</dbReference>
<evidence type="ECO:0000256" key="3">
    <source>
        <dbReference type="ARBA" id="ARBA00023235"/>
    </source>
</evidence>
<evidence type="ECO:0000256" key="1">
    <source>
        <dbReference type="ARBA" id="ARBA00009375"/>
    </source>
</evidence>
<feature type="active site" description="Nucleophile" evidence="4 5">
    <location>
        <position position="52"/>
    </location>
</feature>